<name>A0A0E0MWA7_ORYRU</name>
<dbReference type="InterPro" id="IPR045274">
    <property type="entry name" value="WAK-like"/>
</dbReference>
<dbReference type="PANTHER" id="PTHR27005:SF281">
    <property type="entry name" value="OS01G0364800 PROTEIN"/>
    <property type="match status" value="1"/>
</dbReference>
<dbReference type="Gramene" id="ORUFI01G17110.1">
    <property type="protein sequence ID" value="ORUFI01G17110.1"/>
    <property type="gene ID" value="ORUFI01G17110"/>
</dbReference>
<dbReference type="eggNOG" id="ENOG502QQPF">
    <property type="taxonomic scope" value="Eukaryota"/>
</dbReference>
<dbReference type="FunFam" id="1.10.510.10:FF:000084">
    <property type="entry name" value="Wall-associated receptor kinase 2"/>
    <property type="match status" value="1"/>
</dbReference>
<dbReference type="PROSITE" id="PS50011">
    <property type="entry name" value="PROTEIN_KINASE_DOM"/>
    <property type="match status" value="1"/>
</dbReference>
<evidence type="ECO:0000313" key="15">
    <source>
        <dbReference type="EnsemblPlants" id="ORUFI01G17110.1"/>
    </source>
</evidence>
<evidence type="ECO:0000256" key="13">
    <source>
        <dbReference type="SAM" id="SignalP"/>
    </source>
</evidence>
<dbReference type="SUPFAM" id="SSF56112">
    <property type="entry name" value="Protein kinase-like (PK-like)"/>
    <property type="match status" value="1"/>
</dbReference>
<feature type="region of interest" description="Disordered" evidence="11">
    <location>
        <begin position="793"/>
        <end position="812"/>
    </location>
</feature>
<dbReference type="InterPro" id="IPR025287">
    <property type="entry name" value="WAK_GUB"/>
</dbReference>
<feature type="domain" description="Protein kinase" evidence="14">
    <location>
        <begin position="471"/>
        <end position="753"/>
    </location>
</feature>
<reference evidence="15" key="2">
    <citation type="submission" date="2015-06" db="UniProtKB">
        <authorList>
            <consortium name="EnsemblPlants"/>
        </authorList>
    </citation>
    <scope>IDENTIFICATION</scope>
</reference>
<evidence type="ECO:0000256" key="7">
    <source>
        <dbReference type="ARBA" id="ARBA00022840"/>
    </source>
</evidence>
<dbReference type="Gene3D" id="1.10.510.10">
    <property type="entry name" value="Transferase(Phosphotransferase) domain 1"/>
    <property type="match status" value="1"/>
</dbReference>
<keyword evidence="8" id="KW-1015">Disulfide bond</keyword>
<organism evidence="15 16">
    <name type="scientific">Oryza rufipogon</name>
    <name type="common">Brownbeard rice</name>
    <name type="synonym">Asian wild rice</name>
    <dbReference type="NCBI Taxonomy" id="4529"/>
    <lineage>
        <taxon>Eukaryota</taxon>
        <taxon>Viridiplantae</taxon>
        <taxon>Streptophyta</taxon>
        <taxon>Embryophyta</taxon>
        <taxon>Tracheophyta</taxon>
        <taxon>Spermatophyta</taxon>
        <taxon>Magnoliopsida</taxon>
        <taxon>Liliopsida</taxon>
        <taxon>Poales</taxon>
        <taxon>Poaceae</taxon>
        <taxon>BOP clade</taxon>
        <taxon>Oryzoideae</taxon>
        <taxon>Oryzeae</taxon>
        <taxon>Oryzinae</taxon>
        <taxon>Oryza</taxon>
    </lineage>
</organism>
<evidence type="ECO:0000256" key="11">
    <source>
        <dbReference type="SAM" id="MobiDB-lite"/>
    </source>
</evidence>
<dbReference type="AlphaFoldDB" id="A0A0E0MWA7"/>
<dbReference type="SMART" id="SM00179">
    <property type="entry name" value="EGF_CA"/>
    <property type="match status" value="1"/>
</dbReference>
<dbReference type="CDD" id="cd00054">
    <property type="entry name" value="EGF_CA"/>
    <property type="match status" value="1"/>
</dbReference>
<sequence>MSPKLLLSVALVMLHLASISAQPNPWCKKQCGDVKIPYPFGIGTGCAIGEGFEIICNRNADGIDQPFTGNIEVLDISVVYGRSRVLGSITTNCYNSSTGSANVNSWWMDLSTSPYRFSDAYNTFVVIGCNTLAYIYNGLNRTSYTTACASVCGGPEDLTNGSCLGVGCCQNANAIPKGLTRQDIYLYTIYNTSESDSWKFNPCSYAALVETESFSFSTEYITTMRFNDTYEGQQPLVLDWAIGDVSCEVAKNMTSYACHSGNSICVDSKNGPGYLCNCSEGYQGNPYLPDGCTGKFSSSLCNSLSLYLQFNEILNDVLSDYLKGVNLKPSFPMSKVICNKRDDTSYIGGINVNECEQNPSPCTKGETCRNTIGWYYCSRPSCPLGRKLARETNTCNPDINLIIGICIGSVALVITIFFMRLMFERRKLTDVKKKYFQQHGGLILFDKMKSDQGLAFKVFTQAELEHATNKFEKSQILGHGGHGTVYKGITKDNITVAVKKCALIDDRHKKEFGKEMLILSQINHKNIVKLLGCCLEVDIPMLVYEFIPNGTLFDLIHGKNRTFHIPFSSLLRIVNEAAEGLAFLHSYANPPILHGDVKTSNILLDENYMAKVSDFGASILALSDEDQFVTMVQGTCGYLDPEYLQTCRLTDKSDVYSFGVVLLEVMTGQMPLKFEGPEIQKSLSSSFLLAMKENNLEAMLDSQIKDHESMELLSGLADIAKKCLDMCSDNRPSMKEVSEELSRLRKFSKHPWIQRDTEIESFLSGPSTSNLETEHSYLSGPSTSNFEIEHNTEYRRKDEEMPINPSTSYFIR</sequence>
<dbReference type="InterPro" id="IPR018097">
    <property type="entry name" value="EGF_Ca-bd_CS"/>
</dbReference>
<keyword evidence="6" id="KW-0418">Kinase</keyword>
<comment type="subcellular location">
    <subcellularLocation>
        <location evidence="1">Membrane</location>
        <topology evidence="1">Single-pass type I membrane protein</topology>
    </subcellularLocation>
</comment>
<dbReference type="InterPro" id="IPR011009">
    <property type="entry name" value="Kinase-like_dom_sf"/>
</dbReference>
<keyword evidence="9" id="KW-0325">Glycoprotein</keyword>
<evidence type="ECO:0000259" key="14">
    <source>
        <dbReference type="PROSITE" id="PS50011"/>
    </source>
</evidence>
<keyword evidence="12" id="KW-0472">Membrane</keyword>
<dbReference type="Pfam" id="PF00069">
    <property type="entry name" value="Pkinase"/>
    <property type="match status" value="1"/>
</dbReference>
<feature type="signal peptide" evidence="13">
    <location>
        <begin position="1"/>
        <end position="21"/>
    </location>
</feature>
<dbReference type="SUPFAM" id="SSF57196">
    <property type="entry name" value="EGF/Laminin"/>
    <property type="match status" value="1"/>
</dbReference>
<dbReference type="OMA" id="IGHENME"/>
<dbReference type="Proteomes" id="UP000008022">
    <property type="component" value="Unassembled WGS sequence"/>
</dbReference>
<dbReference type="InterPro" id="IPR001881">
    <property type="entry name" value="EGF-like_Ca-bd_dom"/>
</dbReference>
<dbReference type="SMART" id="SM00220">
    <property type="entry name" value="S_TKc"/>
    <property type="match status" value="1"/>
</dbReference>
<dbReference type="GO" id="GO:0005886">
    <property type="term" value="C:plasma membrane"/>
    <property type="evidence" value="ECO:0007669"/>
    <property type="project" value="TreeGrafter"/>
</dbReference>
<dbReference type="GO" id="GO:0005524">
    <property type="term" value="F:ATP binding"/>
    <property type="evidence" value="ECO:0007669"/>
    <property type="project" value="UniProtKB-UniRule"/>
</dbReference>
<dbReference type="FunFam" id="3.30.200.20:FF:000459">
    <property type="entry name" value="Wall-associated receptor kinase-like 8"/>
    <property type="match status" value="1"/>
</dbReference>
<dbReference type="GO" id="GO:0007166">
    <property type="term" value="P:cell surface receptor signaling pathway"/>
    <property type="evidence" value="ECO:0007669"/>
    <property type="project" value="InterPro"/>
</dbReference>
<evidence type="ECO:0000313" key="16">
    <source>
        <dbReference type="Proteomes" id="UP000008022"/>
    </source>
</evidence>
<keyword evidence="4 13" id="KW-0732">Signal</keyword>
<evidence type="ECO:0000256" key="3">
    <source>
        <dbReference type="ARBA" id="ARBA00022679"/>
    </source>
</evidence>
<dbReference type="Gene3D" id="3.30.200.20">
    <property type="entry name" value="Phosphorylase Kinase, domain 1"/>
    <property type="match status" value="1"/>
</dbReference>
<feature type="binding site" evidence="10">
    <location>
        <position position="500"/>
    </location>
    <ligand>
        <name>ATP</name>
        <dbReference type="ChEBI" id="CHEBI:30616"/>
    </ligand>
</feature>
<dbReference type="Pfam" id="PF13947">
    <property type="entry name" value="GUB_WAK_bind"/>
    <property type="match status" value="1"/>
</dbReference>
<evidence type="ECO:0000256" key="8">
    <source>
        <dbReference type="ARBA" id="ARBA00023157"/>
    </source>
</evidence>
<keyword evidence="3" id="KW-0808">Transferase</keyword>
<dbReference type="FunFam" id="2.10.25.10:FF:000563">
    <property type="entry name" value="Wall-associated receptor kinase-like 8"/>
    <property type="match status" value="1"/>
</dbReference>
<dbReference type="GO" id="GO:0030247">
    <property type="term" value="F:polysaccharide binding"/>
    <property type="evidence" value="ECO:0007669"/>
    <property type="project" value="InterPro"/>
</dbReference>
<dbReference type="InterPro" id="IPR000719">
    <property type="entry name" value="Prot_kinase_dom"/>
</dbReference>
<dbReference type="GO" id="GO:0005509">
    <property type="term" value="F:calcium ion binding"/>
    <property type="evidence" value="ECO:0007669"/>
    <property type="project" value="InterPro"/>
</dbReference>
<dbReference type="InterPro" id="IPR008271">
    <property type="entry name" value="Ser/Thr_kinase_AS"/>
</dbReference>
<evidence type="ECO:0000256" key="6">
    <source>
        <dbReference type="ARBA" id="ARBA00022777"/>
    </source>
</evidence>
<evidence type="ECO:0000256" key="5">
    <source>
        <dbReference type="ARBA" id="ARBA00022741"/>
    </source>
</evidence>
<evidence type="ECO:0000256" key="12">
    <source>
        <dbReference type="SAM" id="Phobius"/>
    </source>
</evidence>
<keyword evidence="5 10" id="KW-0547">Nucleotide-binding</keyword>
<dbReference type="InterPro" id="IPR017441">
    <property type="entry name" value="Protein_kinase_ATP_BS"/>
</dbReference>
<proteinExistence type="predicted"/>
<keyword evidence="7 10" id="KW-0067">ATP-binding</keyword>
<evidence type="ECO:0000256" key="10">
    <source>
        <dbReference type="PROSITE-ProRule" id="PRU10141"/>
    </source>
</evidence>
<protein>
    <recommendedName>
        <fullName evidence="14">Protein kinase domain-containing protein</fullName>
    </recommendedName>
</protein>
<dbReference type="GO" id="GO:0004674">
    <property type="term" value="F:protein serine/threonine kinase activity"/>
    <property type="evidence" value="ECO:0007669"/>
    <property type="project" value="UniProtKB-KW"/>
</dbReference>
<dbReference type="EnsemblPlants" id="ORUFI01G17110.1">
    <property type="protein sequence ID" value="ORUFI01G17110.1"/>
    <property type="gene ID" value="ORUFI01G17110"/>
</dbReference>
<dbReference type="HOGENOM" id="CLU_000288_43_5_1"/>
<reference evidence="16" key="1">
    <citation type="submission" date="2013-06" db="EMBL/GenBank/DDBJ databases">
        <authorList>
            <person name="Zhao Q."/>
        </authorList>
    </citation>
    <scope>NUCLEOTIDE SEQUENCE</scope>
    <source>
        <strain evidence="16">cv. W1943</strain>
    </source>
</reference>
<feature type="transmembrane region" description="Helical" evidence="12">
    <location>
        <begin position="401"/>
        <end position="423"/>
    </location>
</feature>
<feature type="region of interest" description="Disordered" evidence="11">
    <location>
        <begin position="763"/>
        <end position="785"/>
    </location>
</feature>
<evidence type="ECO:0000256" key="9">
    <source>
        <dbReference type="ARBA" id="ARBA00023180"/>
    </source>
</evidence>
<dbReference type="STRING" id="4529.A0A0E0MWA7"/>
<accession>A0A0E0MWA7</accession>
<dbReference type="PROSITE" id="PS00107">
    <property type="entry name" value="PROTEIN_KINASE_ATP"/>
    <property type="match status" value="1"/>
</dbReference>
<keyword evidence="2" id="KW-0723">Serine/threonine-protein kinase</keyword>
<feature type="chain" id="PRO_5002368102" description="Protein kinase domain-containing protein" evidence="13">
    <location>
        <begin position="22"/>
        <end position="812"/>
    </location>
</feature>
<dbReference type="Gene3D" id="2.10.25.10">
    <property type="entry name" value="Laminin"/>
    <property type="match status" value="1"/>
</dbReference>
<dbReference type="PROSITE" id="PS00108">
    <property type="entry name" value="PROTEIN_KINASE_ST"/>
    <property type="match status" value="1"/>
</dbReference>
<evidence type="ECO:0000256" key="2">
    <source>
        <dbReference type="ARBA" id="ARBA00022527"/>
    </source>
</evidence>
<dbReference type="PANTHER" id="PTHR27005">
    <property type="entry name" value="WALL-ASSOCIATED RECEPTOR KINASE-LIKE 21"/>
    <property type="match status" value="1"/>
</dbReference>
<evidence type="ECO:0000256" key="4">
    <source>
        <dbReference type="ARBA" id="ARBA00022729"/>
    </source>
</evidence>
<dbReference type="InterPro" id="IPR000742">
    <property type="entry name" value="EGF"/>
</dbReference>
<keyword evidence="12" id="KW-1133">Transmembrane helix</keyword>
<dbReference type="PROSITE" id="PS01187">
    <property type="entry name" value="EGF_CA"/>
    <property type="match status" value="1"/>
</dbReference>
<evidence type="ECO:0000256" key="1">
    <source>
        <dbReference type="ARBA" id="ARBA00004479"/>
    </source>
</evidence>
<keyword evidence="12" id="KW-0812">Transmembrane</keyword>
<keyword evidence="16" id="KW-1185">Reference proteome</keyword>
<dbReference type="SMART" id="SM00181">
    <property type="entry name" value="EGF"/>
    <property type="match status" value="2"/>
</dbReference>